<accession>A0A9Q8T4W9</accession>
<reference evidence="1" key="1">
    <citation type="journal article" date="2021" name="Mol. Plant Microbe Interact.">
        <title>Complete Genome Sequence of the Plant-Pathogenic Fungus Colletotrichum lupini.</title>
        <authorList>
            <person name="Baroncelli R."/>
            <person name="Pensec F."/>
            <person name="Da Lio D."/>
            <person name="Boufleur T."/>
            <person name="Vicente I."/>
            <person name="Sarrocco S."/>
            <person name="Picot A."/>
            <person name="Baraldi E."/>
            <person name="Sukno S."/>
            <person name="Thon M."/>
            <person name="Le Floch G."/>
        </authorList>
    </citation>
    <scope>NUCLEOTIDE SEQUENCE</scope>
    <source>
        <strain evidence="1">IMI 504893</strain>
    </source>
</reference>
<dbReference type="Proteomes" id="UP000830671">
    <property type="component" value="Chromosome 8"/>
</dbReference>
<dbReference type="EMBL" id="CP019480">
    <property type="protein sequence ID" value="UQC89266.1"/>
    <property type="molecule type" value="Genomic_DNA"/>
</dbReference>
<keyword evidence="2" id="KW-1185">Reference proteome</keyword>
<protein>
    <submittedName>
        <fullName evidence="1">Uncharacterized protein</fullName>
    </submittedName>
</protein>
<dbReference type="KEGG" id="clup:CLUP02_14795"/>
<dbReference type="RefSeq" id="XP_049150867.1">
    <property type="nucleotide sequence ID" value="XM_049293721.1"/>
</dbReference>
<organism evidence="1 2">
    <name type="scientific">Colletotrichum lupini</name>
    <dbReference type="NCBI Taxonomy" id="145971"/>
    <lineage>
        <taxon>Eukaryota</taxon>
        <taxon>Fungi</taxon>
        <taxon>Dikarya</taxon>
        <taxon>Ascomycota</taxon>
        <taxon>Pezizomycotina</taxon>
        <taxon>Sordariomycetes</taxon>
        <taxon>Hypocreomycetidae</taxon>
        <taxon>Glomerellales</taxon>
        <taxon>Glomerellaceae</taxon>
        <taxon>Colletotrichum</taxon>
        <taxon>Colletotrichum acutatum species complex</taxon>
    </lineage>
</organism>
<dbReference type="AlphaFoldDB" id="A0A9Q8T4W9"/>
<name>A0A9Q8T4W9_9PEZI</name>
<proteinExistence type="predicted"/>
<sequence length="146" mass="16867">MYTLYDIESHQIYARPAPVETDQSQTRDAQTKAEVKKRGGVCWPNTPRQAFPRWFFHKGYKGQQGPVPHLSVSRLSRSTSLASCSRLPRLYLFFALSFSSICVRWLSRLRLIQIQARTTGFDFSYTFPVLTFCNSVNPIALCLRKR</sequence>
<gene>
    <name evidence="1" type="ORF">CLUP02_14795</name>
</gene>
<evidence type="ECO:0000313" key="1">
    <source>
        <dbReference type="EMBL" id="UQC89266.1"/>
    </source>
</evidence>
<evidence type="ECO:0000313" key="2">
    <source>
        <dbReference type="Proteomes" id="UP000830671"/>
    </source>
</evidence>
<dbReference type="GeneID" id="73348731"/>